<evidence type="ECO:0000256" key="9">
    <source>
        <dbReference type="SAM" id="Phobius"/>
    </source>
</evidence>
<dbReference type="InterPro" id="IPR023753">
    <property type="entry name" value="FAD/NAD-binding_dom"/>
</dbReference>
<dbReference type="Pfam" id="PF07992">
    <property type="entry name" value="Pyr_redox_2"/>
    <property type="match status" value="1"/>
</dbReference>
<dbReference type="PANTHER" id="PTHR43706">
    <property type="entry name" value="NADH DEHYDROGENASE"/>
    <property type="match status" value="1"/>
</dbReference>
<comment type="similarity">
    <text evidence="1">Belongs to the NADH dehydrogenase family.</text>
</comment>
<comment type="caution">
    <text evidence="12">The sequence shown here is derived from an EMBL/GenBank/DDBJ whole genome shotgun (WGS) entry which is preliminary data.</text>
</comment>
<keyword evidence="9" id="KW-0812">Transmembrane</keyword>
<keyword evidence="4" id="KW-0274">FAD</keyword>
<comment type="catalytic activity">
    <reaction evidence="8">
        <text>a quinone + NADH + H(+) = a quinol + NAD(+)</text>
        <dbReference type="Rhea" id="RHEA:46160"/>
        <dbReference type="ChEBI" id="CHEBI:15378"/>
        <dbReference type="ChEBI" id="CHEBI:24646"/>
        <dbReference type="ChEBI" id="CHEBI:57540"/>
        <dbReference type="ChEBI" id="CHEBI:57945"/>
        <dbReference type="ChEBI" id="CHEBI:132124"/>
        <dbReference type="EC" id="1.6.5.9"/>
    </reaction>
</comment>
<dbReference type="InterPro" id="IPR045024">
    <property type="entry name" value="NDH-2"/>
</dbReference>
<dbReference type="PRINTS" id="PR00368">
    <property type="entry name" value="FADPNR"/>
</dbReference>
<dbReference type="Proteomes" id="UP000326903">
    <property type="component" value="Unassembled WGS sequence"/>
</dbReference>
<dbReference type="AlphaFoldDB" id="A0A5J5IKA5"/>
<protein>
    <recommendedName>
        <fullName evidence="2">NADH:ubiquinone reductase (non-electrogenic)</fullName>
        <ecNumber evidence="2">1.6.5.9</ecNumber>
    </recommendedName>
</protein>
<evidence type="ECO:0000313" key="12">
    <source>
        <dbReference type="EMBL" id="KAA9040988.1"/>
    </source>
</evidence>
<dbReference type="SUPFAM" id="SSF51905">
    <property type="entry name" value="FAD/NAD(P)-binding domain"/>
    <property type="match status" value="1"/>
</dbReference>
<dbReference type="PANTHER" id="PTHR43706:SF47">
    <property type="entry name" value="EXTERNAL NADH-UBIQUINONE OXIDOREDUCTASE 1, MITOCHONDRIAL-RELATED"/>
    <property type="match status" value="1"/>
</dbReference>
<keyword evidence="7" id="KW-0520">NAD</keyword>
<proteinExistence type="inferred from homology"/>
<evidence type="ECO:0000259" key="11">
    <source>
        <dbReference type="Pfam" id="PF22366"/>
    </source>
</evidence>
<name>A0A5J5IKA5_9BACT</name>
<dbReference type="PRINTS" id="PR00411">
    <property type="entry name" value="PNDRDTASEI"/>
</dbReference>
<feature type="transmembrane region" description="Helical" evidence="9">
    <location>
        <begin position="370"/>
        <end position="387"/>
    </location>
</feature>
<gene>
    <name evidence="12" type="ORF">FW778_02815</name>
</gene>
<dbReference type="Pfam" id="PF22366">
    <property type="entry name" value="NDH2_C"/>
    <property type="match status" value="1"/>
</dbReference>
<evidence type="ECO:0000256" key="8">
    <source>
        <dbReference type="ARBA" id="ARBA00047599"/>
    </source>
</evidence>
<evidence type="ECO:0000256" key="6">
    <source>
        <dbReference type="ARBA" id="ARBA00023002"/>
    </source>
</evidence>
<sequence>MNVLIIGGGFGGLRLARKLSKKKSFDITLIDRFNFHQFQPLFYQVATAGLDASNISFPLRKVFHSEKNIHFRMADVKSVDIAQKKVISDVEIFPFDILILATGADTNFFGNAELAACSYPMKSTVEALQIKYKLLRNIEDALYAKDEKQLQSLMTIVIVGGGPTGVEMSGAIADMRRFVFPKDYPELDFNKMKIYLLEGSPRTLAAMSEKSSHDSSEYLRKLNVIVKTGTIVKNYDGSTVTMQNGETIESSMVIWAAGITGNVPEGIDKSIIVKGNRITVDRFSKVKGAENVYAIGDVAYMETPKYPHGHPQVASVAIAQGTVLSDNLKRMEKNLSMKEFEYHDKGSLATVGRNLAVVDIPKPKLHLKGFLAWIFWMGLHLFLLLGVKNRIAVFFNWIYNYLTYDQNLRLIFRVFKRTKHE</sequence>
<dbReference type="EC" id="1.6.5.9" evidence="2"/>
<keyword evidence="9" id="KW-0472">Membrane</keyword>
<keyword evidence="3" id="KW-0285">Flavoprotein</keyword>
<dbReference type="GO" id="GO:0050136">
    <property type="term" value="F:NADH dehydrogenase (quinone) (non-electrogenic) activity"/>
    <property type="evidence" value="ECO:0007669"/>
    <property type="project" value="UniProtKB-EC"/>
</dbReference>
<feature type="domain" description="External alternative NADH-ubiquinone oxidoreductase-like C-terminal" evidence="11">
    <location>
        <begin position="345"/>
        <end position="402"/>
    </location>
</feature>
<keyword evidence="13" id="KW-1185">Reference proteome</keyword>
<feature type="domain" description="FAD/NAD(P)-binding" evidence="10">
    <location>
        <begin position="1"/>
        <end position="321"/>
    </location>
</feature>
<evidence type="ECO:0000256" key="2">
    <source>
        <dbReference type="ARBA" id="ARBA00012637"/>
    </source>
</evidence>
<dbReference type="Gene3D" id="3.50.50.100">
    <property type="match status" value="1"/>
</dbReference>
<organism evidence="12 13">
    <name type="scientific">Ginsengibacter hankyongi</name>
    <dbReference type="NCBI Taxonomy" id="2607284"/>
    <lineage>
        <taxon>Bacteria</taxon>
        <taxon>Pseudomonadati</taxon>
        <taxon>Bacteroidota</taxon>
        <taxon>Chitinophagia</taxon>
        <taxon>Chitinophagales</taxon>
        <taxon>Chitinophagaceae</taxon>
        <taxon>Ginsengibacter</taxon>
    </lineage>
</organism>
<reference evidence="12 13" key="1">
    <citation type="submission" date="2019-09" db="EMBL/GenBank/DDBJ databases">
        <title>Draft genome sequence of Ginsengibacter sp. BR5-29.</title>
        <authorList>
            <person name="Im W.-T."/>
        </authorList>
    </citation>
    <scope>NUCLEOTIDE SEQUENCE [LARGE SCALE GENOMIC DNA]</scope>
    <source>
        <strain evidence="12 13">BR5-29</strain>
    </source>
</reference>
<evidence type="ECO:0000259" key="10">
    <source>
        <dbReference type="Pfam" id="PF07992"/>
    </source>
</evidence>
<evidence type="ECO:0000256" key="1">
    <source>
        <dbReference type="ARBA" id="ARBA00005272"/>
    </source>
</evidence>
<evidence type="ECO:0000256" key="7">
    <source>
        <dbReference type="ARBA" id="ARBA00023027"/>
    </source>
</evidence>
<accession>A0A5J5IKA5</accession>
<keyword evidence="9" id="KW-1133">Transmembrane helix</keyword>
<keyword evidence="5" id="KW-0809">Transit peptide</keyword>
<dbReference type="InterPro" id="IPR036188">
    <property type="entry name" value="FAD/NAD-bd_sf"/>
</dbReference>
<evidence type="ECO:0000256" key="3">
    <source>
        <dbReference type="ARBA" id="ARBA00022630"/>
    </source>
</evidence>
<dbReference type="RefSeq" id="WP_150413077.1">
    <property type="nucleotide sequence ID" value="NZ_VYQF01000001.1"/>
</dbReference>
<dbReference type="EMBL" id="VYQF01000001">
    <property type="protein sequence ID" value="KAA9040988.1"/>
    <property type="molecule type" value="Genomic_DNA"/>
</dbReference>
<keyword evidence="6" id="KW-0560">Oxidoreductase</keyword>
<evidence type="ECO:0000313" key="13">
    <source>
        <dbReference type="Proteomes" id="UP000326903"/>
    </source>
</evidence>
<dbReference type="InterPro" id="IPR054585">
    <property type="entry name" value="NDH2-like_C"/>
</dbReference>
<evidence type="ECO:0000256" key="4">
    <source>
        <dbReference type="ARBA" id="ARBA00022827"/>
    </source>
</evidence>
<evidence type="ECO:0000256" key="5">
    <source>
        <dbReference type="ARBA" id="ARBA00022946"/>
    </source>
</evidence>